<proteinExistence type="predicted"/>
<dbReference type="InterPro" id="IPR049076">
    <property type="entry name" value="ACCA"/>
</dbReference>
<keyword evidence="4" id="KW-1185">Reference proteome</keyword>
<accession>A0ABP0I329</accession>
<organism evidence="3 4">
    <name type="scientific">Durusdinium trenchii</name>
    <dbReference type="NCBI Taxonomy" id="1381693"/>
    <lineage>
        <taxon>Eukaryota</taxon>
        <taxon>Sar</taxon>
        <taxon>Alveolata</taxon>
        <taxon>Dinophyceae</taxon>
        <taxon>Suessiales</taxon>
        <taxon>Symbiodiniaceae</taxon>
        <taxon>Durusdinium</taxon>
    </lineage>
</organism>
<dbReference type="PANTHER" id="PTHR45728">
    <property type="entry name" value="ACETYL-COA CARBOXYLASE, ISOFORM A"/>
    <property type="match status" value="1"/>
</dbReference>
<comment type="caution">
    <text evidence="3">The sequence shown here is derived from an EMBL/GenBank/DDBJ whole genome shotgun (WGS) entry which is preliminary data.</text>
</comment>
<dbReference type="EMBL" id="CAXAMN010001938">
    <property type="protein sequence ID" value="CAK8996975.1"/>
    <property type="molecule type" value="Genomic_DNA"/>
</dbReference>
<dbReference type="PANTHER" id="PTHR45728:SF3">
    <property type="entry name" value="ACETYL-COA CARBOXYLASE"/>
    <property type="match status" value="1"/>
</dbReference>
<feature type="compositionally biased region" description="Basic and acidic residues" evidence="1">
    <location>
        <begin position="405"/>
        <end position="421"/>
    </location>
</feature>
<sequence>MLVLPDLEHMEGALDQRLPELEALGGGAVPLNFLHVVVGRDAFPAVTDRTLFYNTDAELKKVLQQSQEVFAKKAQLLKLAGVGEICLVLPQPPRHPRFARFMLDEMEEWSEQEIGRDMWPSFQGMLELGSLKRIYQLQRIHKEVRPTSHIYLATQPSLGGKAPAPELLMRALYLSKINPESLSSNLSDSLDMALDEIEHALLDPQVSKFGPTITSRIFLHLVAELDMPKAQIQQLFMDTISSHVGHRGSDIIKLYVDQIEVNLGFCQEWFDGSTIALITGKCMSETTAAWRSCAFPSPRCMGGFFKPKLLREIPDPVTGFPLRWEDHSDGVVDQSSSQSYQAKRVAARRAGSSYAYDLPGMLQLALRMKWISAPEESRAKGSQATGTRRRSPSPRGRTVPSKVENMPKDVLKAKELVMESR</sequence>
<dbReference type="Pfam" id="PF08326">
    <property type="entry name" value="ACC_central"/>
    <property type="match status" value="1"/>
</dbReference>
<evidence type="ECO:0000313" key="3">
    <source>
        <dbReference type="EMBL" id="CAK8996975.1"/>
    </source>
</evidence>
<gene>
    <name evidence="3" type="ORF">CCMP2556_LOCUS4675</name>
</gene>
<feature type="domain" description="Acetyl-CoA carboxylase central" evidence="2">
    <location>
        <begin position="60"/>
        <end position="263"/>
    </location>
</feature>
<evidence type="ECO:0000256" key="1">
    <source>
        <dbReference type="SAM" id="MobiDB-lite"/>
    </source>
</evidence>
<protein>
    <recommendedName>
        <fullName evidence="2">Acetyl-CoA carboxylase central domain-containing protein</fullName>
    </recommendedName>
</protein>
<dbReference type="Proteomes" id="UP001642484">
    <property type="component" value="Unassembled WGS sequence"/>
</dbReference>
<evidence type="ECO:0000259" key="2">
    <source>
        <dbReference type="Pfam" id="PF08326"/>
    </source>
</evidence>
<dbReference type="InterPro" id="IPR013537">
    <property type="entry name" value="AcCoA_COase_cen"/>
</dbReference>
<evidence type="ECO:0000313" key="4">
    <source>
        <dbReference type="Proteomes" id="UP001642484"/>
    </source>
</evidence>
<name>A0ABP0I329_9DINO</name>
<reference evidence="3 4" key="1">
    <citation type="submission" date="2024-02" db="EMBL/GenBank/DDBJ databases">
        <authorList>
            <person name="Chen Y."/>
            <person name="Shah S."/>
            <person name="Dougan E. K."/>
            <person name="Thang M."/>
            <person name="Chan C."/>
        </authorList>
    </citation>
    <scope>NUCLEOTIDE SEQUENCE [LARGE SCALE GENOMIC DNA]</scope>
</reference>
<dbReference type="Gene3D" id="3.90.226.10">
    <property type="entry name" value="2-enoyl-CoA Hydratase, Chain A, domain 1"/>
    <property type="match status" value="1"/>
</dbReference>
<feature type="region of interest" description="Disordered" evidence="1">
    <location>
        <begin position="375"/>
        <end position="421"/>
    </location>
</feature>